<proteinExistence type="predicted"/>
<accession>A0A7D5D7B8</accession>
<name>A0A7D5D7B8_9PSED</name>
<keyword evidence="1" id="KW-0732">Signal</keyword>
<evidence type="ECO:0000256" key="1">
    <source>
        <dbReference type="SAM" id="SignalP"/>
    </source>
</evidence>
<gene>
    <name evidence="2" type="ORF">HWQ56_12690</name>
</gene>
<dbReference type="RefSeq" id="WP_158157582.1">
    <property type="nucleotide sequence ID" value="NZ_CP056030.1"/>
</dbReference>
<dbReference type="Proteomes" id="UP000509568">
    <property type="component" value="Chromosome"/>
</dbReference>
<evidence type="ECO:0000313" key="2">
    <source>
        <dbReference type="EMBL" id="QKZ04593.1"/>
    </source>
</evidence>
<dbReference type="EMBL" id="CP056030">
    <property type="protein sequence ID" value="QKZ04593.1"/>
    <property type="molecule type" value="Genomic_DNA"/>
</dbReference>
<evidence type="ECO:0000313" key="3">
    <source>
        <dbReference type="Proteomes" id="UP000509568"/>
    </source>
</evidence>
<organism evidence="2 3">
    <name type="scientific">Pseudomonas eucalypticola</name>
    <dbReference type="NCBI Taxonomy" id="2599595"/>
    <lineage>
        <taxon>Bacteria</taxon>
        <taxon>Pseudomonadati</taxon>
        <taxon>Pseudomonadota</taxon>
        <taxon>Gammaproteobacteria</taxon>
        <taxon>Pseudomonadales</taxon>
        <taxon>Pseudomonadaceae</taxon>
        <taxon>Pseudomonas</taxon>
    </lineage>
</organism>
<keyword evidence="3" id="KW-1185">Reference proteome</keyword>
<reference evidence="2 3" key="1">
    <citation type="submission" date="2020-06" db="EMBL/GenBank/DDBJ databases">
        <title>Pseudomonas eucalypticola sp. nov., an endophyte of Eucalyptus dunnii leaves with biocontrol ability of eucalyptus leaf blight.</title>
        <authorList>
            <person name="Liu Y."/>
            <person name="Song Z."/>
            <person name="Zeng H."/>
            <person name="Lu M."/>
            <person name="Wang X."/>
            <person name="Lian X."/>
            <person name="Zhang Q."/>
        </authorList>
    </citation>
    <scope>NUCLEOTIDE SEQUENCE [LARGE SCALE GENOMIC DNA]</scope>
    <source>
        <strain evidence="2 3">NP-1</strain>
    </source>
</reference>
<dbReference type="AlphaFoldDB" id="A0A7D5D7B8"/>
<evidence type="ECO:0008006" key="4">
    <source>
        <dbReference type="Google" id="ProtNLM"/>
    </source>
</evidence>
<feature type="signal peptide" evidence="1">
    <location>
        <begin position="1"/>
        <end position="20"/>
    </location>
</feature>
<sequence length="109" mass="12048">MRLPVFSLLCVIGLAGCASAPNAPSKTFTSSKSPEEVGSCILPKWQALRPDTENTGNQRHYRLTVSSKMAADEILDIYKTQNGSEVSWYQREPLSFNRGALNKAVRECL</sequence>
<feature type="chain" id="PRO_5028898703" description="Lipoprotein" evidence="1">
    <location>
        <begin position="21"/>
        <end position="109"/>
    </location>
</feature>
<dbReference type="PROSITE" id="PS51257">
    <property type="entry name" value="PROKAR_LIPOPROTEIN"/>
    <property type="match status" value="1"/>
</dbReference>
<dbReference type="KEGG" id="pez:HWQ56_12690"/>
<protein>
    <recommendedName>
        <fullName evidence="4">Lipoprotein</fullName>
    </recommendedName>
</protein>